<evidence type="ECO:0000313" key="2">
    <source>
        <dbReference type="EMBL" id="KAF1980937.1"/>
    </source>
</evidence>
<accession>A0A6G1GJL6</accession>
<sequence length="246" mass="28098">MKLQSRICKPLSAQQKLGFKKIRYTCDEALRQHLKHVWVDTCCIDKTSSAELSEAINSMFRWYEKSEICFVYLSDVISGPQLEFSHEAFKVSQLLTPIRMRFFSYDWRSLGTKVDLVDLISTVTGIEREASIAKKMSWASKRTTTRQEDIAYCLLGILKSTCHSSMIDLEKQIGWLHFSHELDAWQVIGTGCTTVVKKSSETNKLFTASSTSLPTFTQDSEPMSSTWRCTLHSAKMLLAFLPPISW</sequence>
<name>A0A6G1GJL6_9PEZI</name>
<protein>
    <submittedName>
        <fullName evidence="2">HET-domain-containing protein</fullName>
    </submittedName>
</protein>
<dbReference type="Pfam" id="PF06985">
    <property type="entry name" value="HET"/>
    <property type="match status" value="1"/>
</dbReference>
<proteinExistence type="predicted"/>
<dbReference type="PANTHER" id="PTHR10622">
    <property type="entry name" value="HET DOMAIN-CONTAINING PROTEIN"/>
    <property type="match status" value="1"/>
</dbReference>
<organism evidence="2 3">
    <name type="scientific">Aulographum hederae CBS 113979</name>
    <dbReference type="NCBI Taxonomy" id="1176131"/>
    <lineage>
        <taxon>Eukaryota</taxon>
        <taxon>Fungi</taxon>
        <taxon>Dikarya</taxon>
        <taxon>Ascomycota</taxon>
        <taxon>Pezizomycotina</taxon>
        <taxon>Dothideomycetes</taxon>
        <taxon>Pleosporomycetidae</taxon>
        <taxon>Aulographales</taxon>
        <taxon>Aulographaceae</taxon>
    </lineage>
</organism>
<evidence type="ECO:0000259" key="1">
    <source>
        <dbReference type="Pfam" id="PF06985"/>
    </source>
</evidence>
<evidence type="ECO:0000313" key="3">
    <source>
        <dbReference type="Proteomes" id="UP000800041"/>
    </source>
</evidence>
<reference evidence="2" key="1">
    <citation type="journal article" date="2020" name="Stud. Mycol.">
        <title>101 Dothideomycetes genomes: a test case for predicting lifestyles and emergence of pathogens.</title>
        <authorList>
            <person name="Haridas S."/>
            <person name="Albert R."/>
            <person name="Binder M."/>
            <person name="Bloem J."/>
            <person name="Labutti K."/>
            <person name="Salamov A."/>
            <person name="Andreopoulos B."/>
            <person name="Baker S."/>
            <person name="Barry K."/>
            <person name="Bills G."/>
            <person name="Bluhm B."/>
            <person name="Cannon C."/>
            <person name="Castanera R."/>
            <person name="Culley D."/>
            <person name="Daum C."/>
            <person name="Ezra D."/>
            <person name="Gonzalez J."/>
            <person name="Henrissat B."/>
            <person name="Kuo A."/>
            <person name="Liang C."/>
            <person name="Lipzen A."/>
            <person name="Lutzoni F."/>
            <person name="Magnuson J."/>
            <person name="Mondo S."/>
            <person name="Nolan M."/>
            <person name="Ohm R."/>
            <person name="Pangilinan J."/>
            <person name="Park H.-J."/>
            <person name="Ramirez L."/>
            <person name="Alfaro M."/>
            <person name="Sun H."/>
            <person name="Tritt A."/>
            <person name="Yoshinaga Y."/>
            <person name="Zwiers L.-H."/>
            <person name="Turgeon B."/>
            <person name="Goodwin S."/>
            <person name="Spatafora J."/>
            <person name="Crous P."/>
            <person name="Grigoriev I."/>
        </authorList>
    </citation>
    <scope>NUCLEOTIDE SEQUENCE</scope>
    <source>
        <strain evidence="2">CBS 113979</strain>
    </source>
</reference>
<dbReference type="InterPro" id="IPR010730">
    <property type="entry name" value="HET"/>
</dbReference>
<dbReference type="Proteomes" id="UP000800041">
    <property type="component" value="Unassembled WGS sequence"/>
</dbReference>
<dbReference type="PANTHER" id="PTHR10622:SF10">
    <property type="entry name" value="HET DOMAIN-CONTAINING PROTEIN"/>
    <property type="match status" value="1"/>
</dbReference>
<gene>
    <name evidence="2" type="ORF">K402DRAFT_415742</name>
</gene>
<dbReference type="EMBL" id="ML977213">
    <property type="protein sequence ID" value="KAF1980937.1"/>
    <property type="molecule type" value="Genomic_DNA"/>
</dbReference>
<feature type="domain" description="Heterokaryon incompatibility" evidence="1">
    <location>
        <begin position="26"/>
        <end position="76"/>
    </location>
</feature>
<keyword evidence="3" id="KW-1185">Reference proteome</keyword>
<dbReference type="AlphaFoldDB" id="A0A6G1GJL6"/>